<dbReference type="InterPro" id="IPR013078">
    <property type="entry name" value="His_Pase_superF_clade-1"/>
</dbReference>
<dbReference type="PANTHER" id="PTHR20935">
    <property type="entry name" value="PHOSPHOGLYCERATE MUTASE-RELATED"/>
    <property type="match status" value="1"/>
</dbReference>
<dbReference type="SUPFAM" id="SSF53254">
    <property type="entry name" value="Phosphoglycerate mutase-like"/>
    <property type="match status" value="1"/>
</dbReference>
<gene>
    <name evidence="2" type="ORF">IPZ78_15335</name>
</gene>
<dbReference type="Gene3D" id="3.40.50.1240">
    <property type="entry name" value="Phosphoglycerate mutase-like"/>
    <property type="match status" value="1"/>
</dbReference>
<organism evidence="2 3">
    <name type="scientific">Sphingobacterium bovistauri</name>
    <dbReference type="NCBI Taxonomy" id="2781959"/>
    <lineage>
        <taxon>Bacteria</taxon>
        <taxon>Pseudomonadati</taxon>
        <taxon>Bacteroidota</taxon>
        <taxon>Sphingobacteriia</taxon>
        <taxon>Sphingobacteriales</taxon>
        <taxon>Sphingobacteriaceae</taxon>
        <taxon>Sphingobacterium</taxon>
    </lineage>
</organism>
<dbReference type="CDD" id="cd07067">
    <property type="entry name" value="HP_PGM_like"/>
    <property type="match status" value="1"/>
</dbReference>
<name>A0ABS7ZCB4_9SPHI</name>
<evidence type="ECO:0000313" key="3">
    <source>
        <dbReference type="Proteomes" id="UP001165302"/>
    </source>
</evidence>
<dbReference type="EMBL" id="JADEYP010000036">
    <property type="protein sequence ID" value="MCA5006520.1"/>
    <property type="molecule type" value="Genomic_DNA"/>
</dbReference>
<proteinExistence type="predicted"/>
<dbReference type="InterPro" id="IPR051021">
    <property type="entry name" value="Mito_Ser/Thr_phosphatase"/>
</dbReference>
<evidence type="ECO:0000256" key="1">
    <source>
        <dbReference type="ARBA" id="ARBA00022801"/>
    </source>
</evidence>
<protein>
    <submittedName>
        <fullName evidence="2">Histidine phosphatase family protein</fullName>
    </submittedName>
</protein>
<dbReference type="RefSeq" id="WP_225554878.1">
    <property type="nucleotide sequence ID" value="NZ_JADEYP010000036.1"/>
</dbReference>
<dbReference type="PANTHER" id="PTHR20935:SF1">
    <property type="entry name" value="SLL1549 PROTEIN"/>
    <property type="match status" value="1"/>
</dbReference>
<keyword evidence="1" id="KW-0378">Hydrolase</keyword>
<keyword evidence="3" id="KW-1185">Reference proteome</keyword>
<comment type="caution">
    <text evidence="2">The sequence shown here is derived from an EMBL/GenBank/DDBJ whole genome shotgun (WGS) entry which is preliminary data.</text>
</comment>
<evidence type="ECO:0000313" key="2">
    <source>
        <dbReference type="EMBL" id="MCA5006520.1"/>
    </source>
</evidence>
<reference evidence="2" key="1">
    <citation type="submission" date="2020-10" db="EMBL/GenBank/DDBJ databases">
        <authorList>
            <person name="Lu T."/>
            <person name="Wang Q."/>
            <person name="Han X."/>
        </authorList>
    </citation>
    <scope>NUCLEOTIDE SEQUENCE</scope>
    <source>
        <strain evidence="2">WQ 366</strain>
    </source>
</reference>
<dbReference type="Proteomes" id="UP001165302">
    <property type="component" value="Unassembled WGS sequence"/>
</dbReference>
<dbReference type="InterPro" id="IPR029033">
    <property type="entry name" value="His_PPase_superfam"/>
</dbReference>
<accession>A0ABS7ZCB4</accession>
<sequence>MSTRTLYLIRHGKAEDHSFSKRDYDRNLVDKGKVRSRLIGLKLKHQLTHNNTLLISSSANRALQTAEIFCDLLNYHTKDIQLEKSIYEAYFLEILKAINKVPNDIDTVLIFGHNPGLSDLTNYLCDSYIDLKTSHIAKIILPEGFNFSEVSGSTCQLETVITE</sequence>
<dbReference type="Pfam" id="PF00300">
    <property type="entry name" value="His_Phos_1"/>
    <property type="match status" value="1"/>
</dbReference>